<accession>A0A067L6W5</accession>
<dbReference type="Proteomes" id="UP000027138">
    <property type="component" value="Unassembled WGS sequence"/>
</dbReference>
<gene>
    <name evidence="1" type="ORF">JCGZ_04244</name>
</gene>
<reference evidence="1 2" key="1">
    <citation type="journal article" date="2014" name="PLoS ONE">
        <title>Global Analysis of Gene Expression Profiles in Physic Nut (Jatropha curcas L.) Seedlings Exposed to Salt Stress.</title>
        <authorList>
            <person name="Zhang L."/>
            <person name="Zhang C."/>
            <person name="Wu P."/>
            <person name="Chen Y."/>
            <person name="Li M."/>
            <person name="Jiang H."/>
            <person name="Wu G."/>
        </authorList>
    </citation>
    <scope>NUCLEOTIDE SEQUENCE [LARGE SCALE GENOMIC DNA]</scope>
    <source>
        <strain evidence="2">cv. GZQX0401</strain>
        <tissue evidence="1">Young leaves</tissue>
    </source>
</reference>
<sequence>MASFRFTLVKETTGKAWLAEKSKKGSCLILTASICAIGEVGKAGRRRLAAPQEKEHLLVLVKLQSAKGRPELRSPVSSKLIATSLRWFGCQKSDREGGYRSLRWRRGGFELPFSFWLTVSLSCS</sequence>
<name>A0A067L6W5_JATCU</name>
<keyword evidence="2" id="KW-1185">Reference proteome</keyword>
<dbReference type="AlphaFoldDB" id="A0A067L6W5"/>
<protein>
    <submittedName>
        <fullName evidence="1">Uncharacterized protein</fullName>
    </submittedName>
</protein>
<organism evidence="1 2">
    <name type="scientific">Jatropha curcas</name>
    <name type="common">Barbados nut</name>
    <dbReference type="NCBI Taxonomy" id="180498"/>
    <lineage>
        <taxon>Eukaryota</taxon>
        <taxon>Viridiplantae</taxon>
        <taxon>Streptophyta</taxon>
        <taxon>Embryophyta</taxon>
        <taxon>Tracheophyta</taxon>
        <taxon>Spermatophyta</taxon>
        <taxon>Magnoliopsida</taxon>
        <taxon>eudicotyledons</taxon>
        <taxon>Gunneridae</taxon>
        <taxon>Pentapetalae</taxon>
        <taxon>rosids</taxon>
        <taxon>fabids</taxon>
        <taxon>Malpighiales</taxon>
        <taxon>Euphorbiaceae</taxon>
        <taxon>Crotonoideae</taxon>
        <taxon>Jatropheae</taxon>
        <taxon>Jatropha</taxon>
    </lineage>
</organism>
<dbReference type="EMBL" id="KK914338">
    <property type="protein sequence ID" value="KDP39834.1"/>
    <property type="molecule type" value="Genomic_DNA"/>
</dbReference>
<proteinExistence type="predicted"/>
<evidence type="ECO:0000313" key="1">
    <source>
        <dbReference type="EMBL" id="KDP39834.1"/>
    </source>
</evidence>
<evidence type="ECO:0000313" key="2">
    <source>
        <dbReference type="Proteomes" id="UP000027138"/>
    </source>
</evidence>